<dbReference type="PIRSF" id="PIRSF000209">
    <property type="entry name" value="Bifunctional_P450_P450R"/>
    <property type="match status" value="1"/>
</dbReference>
<evidence type="ECO:0000313" key="18">
    <source>
        <dbReference type="EMBL" id="KAG2209910.1"/>
    </source>
</evidence>
<evidence type="ECO:0000256" key="12">
    <source>
        <dbReference type="ARBA" id="ARBA00023004"/>
    </source>
</evidence>
<evidence type="ECO:0000256" key="10">
    <source>
        <dbReference type="ARBA" id="ARBA00022857"/>
    </source>
</evidence>
<dbReference type="GO" id="GO:0005829">
    <property type="term" value="C:cytosol"/>
    <property type="evidence" value="ECO:0007669"/>
    <property type="project" value="TreeGrafter"/>
</dbReference>
<evidence type="ECO:0000256" key="6">
    <source>
        <dbReference type="ARBA" id="ARBA00022630"/>
    </source>
</evidence>
<feature type="domain" description="FAD-binding FR-type" evidence="17">
    <location>
        <begin position="723"/>
        <end position="972"/>
    </location>
</feature>
<dbReference type="InterPro" id="IPR023173">
    <property type="entry name" value="NADPH_Cyt_P450_Rdtase_alpha"/>
</dbReference>
<organism evidence="18 19">
    <name type="scientific">Mucor plumbeus</name>
    <dbReference type="NCBI Taxonomy" id="97098"/>
    <lineage>
        <taxon>Eukaryota</taxon>
        <taxon>Fungi</taxon>
        <taxon>Fungi incertae sedis</taxon>
        <taxon>Mucoromycota</taxon>
        <taxon>Mucoromycotina</taxon>
        <taxon>Mucoromycetes</taxon>
        <taxon>Mucorales</taxon>
        <taxon>Mucorineae</taxon>
        <taxon>Mucoraceae</taxon>
        <taxon>Mucor</taxon>
    </lineage>
</organism>
<reference evidence="18" key="1">
    <citation type="submission" date="2020-12" db="EMBL/GenBank/DDBJ databases">
        <title>Metabolic potential, ecology and presence of endohyphal bacteria is reflected in genomic diversity of Mucoromycotina.</title>
        <authorList>
            <person name="Muszewska A."/>
            <person name="Okrasinska A."/>
            <person name="Steczkiewicz K."/>
            <person name="Drgas O."/>
            <person name="Orlowska M."/>
            <person name="Perlinska-Lenart U."/>
            <person name="Aleksandrzak-Piekarczyk T."/>
            <person name="Szatraj K."/>
            <person name="Zielenkiewicz U."/>
            <person name="Pilsyk S."/>
            <person name="Malc E."/>
            <person name="Mieczkowski P."/>
            <person name="Kruszewska J.S."/>
            <person name="Biernat P."/>
            <person name="Pawlowska J."/>
        </authorList>
    </citation>
    <scope>NUCLEOTIDE SEQUENCE</scope>
    <source>
        <strain evidence="18">CBS 226.32</strain>
    </source>
</reference>
<dbReference type="InterPro" id="IPR002401">
    <property type="entry name" value="Cyt_P450_E_grp-I"/>
</dbReference>
<dbReference type="EC" id="1.6.2.4" evidence="14"/>
<keyword evidence="19" id="KW-1185">Reference proteome</keyword>
<dbReference type="InterPro" id="IPR001433">
    <property type="entry name" value="OxRdtase_FAD/NAD-bd"/>
</dbReference>
<dbReference type="InterPro" id="IPR023206">
    <property type="entry name" value="Bifunctional_P450_P450_red"/>
</dbReference>
<protein>
    <recommendedName>
        <fullName evidence="14">NADPH--hemoprotein reductase</fullName>
        <ecNumber evidence="14">1.6.2.4</ecNumber>
    </recommendedName>
</protein>
<dbReference type="Proteomes" id="UP000650833">
    <property type="component" value="Unassembled WGS sequence"/>
</dbReference>
<dbReference type="Pfam" id="PF00667">
    <property type="entry name" value="FAD_binding_1"/>
    <property type="match status" value="1"/>
</dbReference>
<keyword evidence="5 15" id="KW-0349">Heme</keyword>
<dbReference type="SUPFAM" id="SSF48264">
    <property type="entry name" value="Cytochrome P450"/>
    <property type="match status" value="1"/>
</dbReference>
<dbReference type="InterPro" id="IPR017938">
    <property type="entry name" value="Riboflavin_synthase-like_b-brl"/>
</dbReference>
<dbReference type="Gene3D" id="3.40.50.80">
    <property type="entry name" value="Nucleotide-binding domain of ferredoxin-NADP reductase (FNR) module"/>
    <property type="match status" value="1"/>
</dbReference>
<evidence type="ECO:0000256" key="8">
    <source>
        <dbReference type="ARBA" id="ARBA00022723"/>
    </source>
</evidence>
<evidence type="ECO:0000259" key="17">
    <source>
        <dbReference type="PROSITE" id="PS51384"/>
    </source>
</evidence>
<evidence type="ECO:0000256" key="5">
    <source>
        <dbReference type="ARBA" id="ARBA00022617"/>
    </source>
</evidence>
<dbReference type="Gene3D" id="1.20.990.10">
    <property type="entry name" value="NADPH-cytochrome p450 Reductase, Chain A, domain 3"/>
    <property type="match status" value="1"/>
</dbReference>
<gene>
    <name evidence="18" type="ORF">INT46_010506</name>
</gene>
<name>A0A8H7RGF2_9FUNG</name>
<keyword evidence="10" id="KW-0521">NADP</keyword>
<dbReference type="GO" id="GO:0005506">
    <property type="term" value="F:iron ion binding"/>
    <property type="evidence" value="ECO:0007669"/>
    <property type="project" value="InterPro"/>
</dbReference>
<dbReference type="InterPro" id="IPR036396">
    <property type="entry name" value="Cyt_P450_sf"/>
</dbReference>
<dbReference type="Pfam" id="PF00067">
    <property type="entry name" value="p450"/>
    <property type="match status" value="1"/>
</dbReference>
<comment type="cofactor">
    <cofactor evidence="1">
        <name>FMN</name>
        <dbReference type="ChEBI" id="CHEBI:58210"/>
    </cofactor>
</comment>
<dbReference type="AlphaFoldDB" id="A0A8H7RGF2"/>
<evidence type="ECO:0000256" key="11">
    <source>
        <dbReference type="ARBA" id="ARBA00023002"/>
    </source>
</evidence>
<dbReference type="PROSITE" id="PS51384">
    <property type="entry name" value="FAD_FR"/>
    <property type="match status" value="1"/>
</dbReference>
<dbReference type="SUPFAM" id="SSF52218">
    <property type="entry name" value="Flavoproteins"/>
    <property type="match status" value="1"/>
</dbReference>
<dbReference type="Gene3D" id="3.40.50.360">
    <property type="match status" value="1"/>
</dbReference>
<evidence type="ECO:0000256" key="4">
    <source>
        <dbReference type="ARBA" id="ARBA00022448"/>
    </source>
</evidence>
<evidence type="ECO:0000256" key="9">
    <source>
        <dbReference type="ARBA" id="ARBA00022827"/>
    </source>
</evidence>
<dbReference type="OrthoDB" id="1470350at2759"/>
<evidence type="ECO:0000256" key="14">
    <source>
        <dbReference type="ARBA" id="ARBA00023797"/>
    </source>
</evidence>
<dbReference type="PROSITE" id="PS50902">
    <property type="entry name" value="FLAVODOXIN_LIKE"/>
    <property type="match status" value="1"/>
</dbReference>
<dbReference type="Gene3D" id="2.40.30.10">
    <property type="entry name" value="Translation factors"/>
    <property type="match status" value="1"/>
</dbReference>
<dbReference type="Pfam" id="PF00175">
    <property type="entry name" value="NAD_binding_1"/>
    <property type="match status" value="1"/>
</dbReference>
<keyword evidence="9" id="KW-0274">FAD</keyword>
<evidence type="ECO:0000256" key="1">
    <source>
        <dbReference type="ARBA" id="ARBA00001917"/>
    </source>
</evidence>
<evidence type="ECO:0000256" key="3">
    <source>
        <dbReference type="ARBA" id="ARBA00010018"/>
    </source>
</evidence>
<dbReference type="SUPFAM" id="SSF52343">
    <property type="entry name" value="Ferredoxin reductase-like, C-terminal NADP-linked domain"/>
    <property type="match status" value="1"/>
</dbReference>
<dbReference type="PRINTS" id="PR00385">
    <property type="entry name" value="P450"/>
</dbReference>
<dbReference type="Pfam" id="PF00258">
    <property type="entry name" value="Flavodoxin_1"/>
    <property type="match status" value="1"/>
</dbReference>
<proteinExistence type="inferred from homology"/>
<dbReference type="InterPro" id="IPR001128">
    <property type="entry name" value="Cyt_P450"/>
</dbReference>
<keyword evidence="11" id="KW-0560">Oxidoreductase</keyword>
<dbReference type="InterPro" id="IPR017927">
    <property type="entry name" value="FAD-bd_FR_type"/>
</dbReference>
<accession>A0A8H7RGF2</accession>
<dbReference type="InterPro" id="IPR017972">
    <property type="entry name" value="Cyt_P450_CS"/>
</dbReference>
<dbReference type="EMBL" id="JAEPRC010000088">
    <property type="protein sequence ID" value="KAG2209910.1"/>
    <property type="molecule type" value="Genomic_DNA"/>
</dbReference>
<dbReference type="PANTHER" id="PTHR19384:SF17">
    <property type="entry name" value="NADPH--CYTOCHROME P450 REDUCTASE"/>
    <property type="match status" value="1"/>
</dbReference>
<dbReference type="Gene3D" id="1.10.630.10">
    <property type="entry name" value="Cytochrome P450"/>
    <property type="match status" value="1"/>
</dbReference>
<dbReference type="PROSITE" id="PS00086">
    <property type="entry name" value="CYTOCHROME_P450"/>
    <property type="match status" value="1"/>
</dbReference>
<keyword evidence="7" id="KW-0288">FMN</keyword>
<keyword evidence="6" id="KW-0285">Flavoprotein</keyword>
<feature type="domain" description="Flavodoxin-like" evidence="16">
    <location>
        <begin position="501"/>
        <end position="668"/>
    </location>
</feature>
<evidence type="ECO:0000256" key="7">
    <source>
        <dbReference type="ARBA" id="ARBA00022643"/>
    </source>
</evidence>
<comment type="cofactor">
    <cofactor evidence="15">
        <name>heme</name>
        <dbReference type="ChEBI" id="CHEBI:30413"/>
    </cofactor>
</comment>
<evidence type="ECO:0000256" key="13">
    <source>
        <dbReference type="ARBA" id="ARBA00023033"/>
    </source>
</evidence>
<dbReference type="InterPro" id="IPR039261">
    <property type="entry name" value="FNR_nucleotide-bd"/>
</dbReference>
<comment type="caution">
    <text evidence="18">The sequence shown here is derived from an EMBL/GenBank/DDBJ whole genome shotgun (WGS) entry which is preliminary data.</text>
</comment>
<dbReference type="GO" id="GO:0020037">
    <property type="term" value="F:heme binding"/>
    <property type="evidence" value="ECO:0007669"/>
    <property type="project" value="InterPro"/>
</dbReference>
<keyword evidence="4" id="KW-0813">Transport</keyword>
<evidence type="ECO:0000313" key="19">
    <source>
        <dbReference type="Proteomes" id="UP000650833"/>
    </source>
</evidence>
<dbReference type="InterPro" id="IPR029039">
    <property type="entry name" value="Flavoprotein-like_sf"/>
</dbReference>
<dbReference type="PANTHER" id="PTHR19384">
    <property type="entry name" value="NITRIC OXIDE SYNTHASE-RELATED"/>
    <property type="match status" value="1"/>
</dbReference>
<evidence type="ECO:0000256" key="15">
    <source>
        <dbReference type="PIRSR" id="PIRSR000209-1"/>
    </source>
</evidence>
<feature type="binding site" description="axial binding residue" evidence="15">
    <location>
        <position position="414"/>
    </location>
    <ligand>
        <name>heme</name>
        <dbReference type="ChEBI" id="CHEBI:30413"/>
    </ligand>
    <ligandPart>
        <name>Fe</name>
        <dbReference type="ChEBI" id="CHEBI:18248"/>
    </ligandPart>
</feature>
<sequence length="1136" mass="127416">MTRYTYDKIPGPEPHLLLGNVPDIFPDSLGNFVKLHEKYGPVVHVSMGGHELLSVNDPDVLKTISEDNEYFTKEIESAYADLAILNGRGLVTTATRDPDWQLGHKLIMNAFSARAMKAYHYKMGESISELCEIIESFAKNGEDFDVSRWFIALALESIGKIGFNYDFDLLKDPNAPRHPFTVALAYVQAMIMKRVSTMSWLKWYQTTTNVRFHRDLQTLRGTVDDVLKDRREHPHTKDDAADLLDFMINAESKEGEKLNDSLIRDNIITFLSAGHNTTSAFLSWTILELCKHPEVVENIKQEIANCGVKAGEVPTPEQVKECKYLDLVIKESLRIHPPITGILKYCKKDTIVKASDGNEYEIKSGQLLQTNIYALHHNPKVWEDPEVFNPDRFAGDQEYHPNAWMAFSDGPRACIGRQFALQEGKLALVMMLSRFNFKMEDPNQKVGYAVVVSTKPVGLFVKIEDAGLPEPTEEIVVTKRRESKAVPQGGVQPAKFPLPPVTFLFGTQTSTSEEYARKLSGQAKEFGFQDVKVQDLDDWKLVKGEQISRAKQDANAPSSEDDVKVSELVVVVTATYNGFPPDNAIEFSKWLDARTKDTEETKENMLSGMLYSVFGCGNRDWTSTFQKFPRKVDNGFELLGGERLLPAGEGDASDDIDGDFSVWSAGFWTALMQRYGQSSSGKNVDIMTNNGPAADPSKDFTLEFINIVKDKVRVDQAKENRNQLETVATIIENRELQIVEKSHRSTRHIQVKFEKGVDGKPLYEAGDHLEVVPANEDRLVEIIATNLGLVLDSAFEIKDLEIKNISPRSVAANIKGPCTIRNALKYYADLTGPPTRFTLTVLSKQLANTRPDIAERLQNALQPGKETQRLKDFLASHRTLIDIIEAFKIKELNFKEFISSINCIIPRKYSISSGPLEHPFDPSITVGVVDTLGGPNGNSHYYGLASGYLSHQQPGYKINAQIKPCKSTFRLPENPSTPVIFIAAGTGFSPFRGFLQERHAKGLKSSKKNANGEGSECYMFFGCRHAEQDFIYKDEFDAYLEDGTITELYTTFSRSGEVVKYVQHALLKQANLLYKLVEESNANVYICGSAGSMAKDVKRTWERILVQISGMSESEASEQIQTWVDEGKYNEDVWGT</sequence>
<dbReference type="GO" id="GO:0070330">
    <property type="term" value="F:aromatase activity"/>
    <property type="evidence" value="ECO:0007669"/>
    <property type="project" value="InterPro"/>
</dbReference>
<keyword evidence="13" id="KW-0503">Monooxygenase</keyword>
<dbReference type="SUPFAM" id="SSF63380">
    <property type="entry name" value="Riboflavin synthase domain-like"/>
    <property type="match status" value="1"/>
</dbReference>
<comment type="similarity">
    <text evidence="3">In the N-terminal section; belongs to the cytochrome P450 family.</text>
</comment>
<dbReference type="InterPro" id="IPR008254">
    <property type="entry name" value="Flavodoxin/NO_synth"/>
</dbReference>
<keyword evidence="8 15" id="KW-0479">Metal-binding</keyword>
<comment type="cofactor">
    <cofactor evidence="2">
        <name>FAD</name>
        <dbReference type="ChEBI" id="CHEBI:57692"/>
    </cofactor>
</comment>
<dbReference type="GO" id="GO:0010181">
    <property type="term" value="F:FMN binding"/>
    <property type="evidence" value="ECO:0007669"/>
    <property type="project" value="InterPro"/>
</dbReference>
<dbReference type="GO" id="GO:0003958">
    <property type="term" value="F:NADPH-hemoprotein reductase activity"/>
    <property type="evidence" value="ECO:0007669"/>
    <property type="project" value="UniProtKB-EC"/>
</dbReference>
<evidence type="ECO:0000256" key="2">
    <source>
        <dbReference type="ARBA" id="ARBA00001974"/>
    </source>
</evidence>
<dbReference type="GO" id="GO:0050660">
    <property type="term" value="F:flavin adenine dinucleotide binding"/>
    <property type="evidence" value="ECO:0007669"/>
    <property type="project" value="TreeGrafter"/>
</dbReference>
<dbReference type="InterPro" id="IPR003097">
    <property type="entry name" value="CysJ-like_FAD-binding"/>
</dbReference>
<dbReference type="FunFam" id="3.40.50.80:FF:000001">
    <property type="entry name" value="NADPH--cytochrome P450 reductase 1"/>
    <property type="match status" value="1"/>
</dbReference>
<dbReference type="PRINTS" id="PR00463">
    <property type="entry name" value="EP450I"/>
</dbReference>
<evidence type="ECO:0000259" key="16">
    <source>
        <dbReference type="PROSITE" id="PS50902"/>
    </source>
</evidence>
<keyword evidence="12 15" id="KW-0408">Iron</keyword>